<dbReference type="Pfam" id="PF11380">
    <property type="entry name" value="Stealth_CR2"/>
    <property type="match status" value="1"/>
</dbReference>
<dbReference type="Proteomes" id="UP000051870">
    <property type="component" value="Unassembled WGS sequence"/>
</dbReference>
<evidence type="ECO:0000256" key="2">
    <source>
        <dbReference type="ARBA" id="ARBA00022679"/>
    </source>
</evidence>
<dbReference type="InterPro" id="IPR047141">
    <property type="entry name" value="Stealth"/>
</dbReference>
<reference evidence="8" key="1">
    <citation type="submission" date="2015-09" db="EMBL/GenBank/DDBJ databases">
        <authorList>
            <person name="Rodrigo-Torres Lidia"/>
            <person name="Arahal R.David."/>
        </authorList>
    </citation>
    <scope>NUCLEOTIDE SEQUENCE [LARGE SCALE GENOMIC DNA]</scope>
    <source>
        <strain evidence="8">CECT 7735</strain>
    </source>
</reference>
<dbReference type="GO" id="GO:0000271">
    <property type="term" value="P:polysaccharide biosynthetic process"/>
    <property type="evidence" value="ECO:0007669"/>
    <property type="project" value="UniProtKB-KW"/>
</dbReference>
<keyword evidence="2 7" id="KW-0808">Transferase</keyword>
<comment type="similarity">
    <text evidence="1">Belongs to the stealth family.</text>
</comment>
<dbReference type="AlphaFoldDB" id="A0A0P1IH84"/>
<dbReference type="InterPro" id="IPR021520">
    <property type="entry name" value="Stealth_CR2"/>
</dbReference>
<evidence type="ECO:0000259" key="6">
    <source>
        <dbReference type="Pfam" id="PF17102"/>
    </source>
</evidence>
<dbReference type="PANTHER" id="PTHR24045:SF0">
    <property type="entry name" value="N-ACETYLGLUCOSAMINE-1-PHOSPHOTRANSFERASE SUBUNITS ALPHA_BETA"/>
    <property type="match status" value="1"/>
</dbReference>
<evidence type="ECO:0000256" key="1">
    <source>
        <dbReference type="ARBA" id="ARBA00007583"/>
    </source>
</evidence>
<feature type="domain" description="Stealth protein CR3 conserved region 3" evidence="6">
    <location>
        <begin position="193"/>
        <end position="229"/>
    </location>
</feature>
<dbReference type="Pfam" id="PF17102">
    <property type="entry name" value="Stealth_CR3"/>
    <property type="match status" value="1"/>
</dbReference>
<dbReference type="EMBL" id="CYTW01000002">
    <property type="protein sequence ID" value="CUK00808.1"/>
    <property type="molecule type" value="Genomic_DNA"/>
</dbReference>
<evidence type="ECO:0000313" key="8">
    <source>
        <dbReference type="Proteomes" id="UP000051870"/>
    </source>
</evidence>
<gene>
    <name evidence="7" type="primary">sacB_2</name>
    <name evidence="7" type="ORF">PH7735_02374</name>
</gene>
<evidence type="ECO:0000256" key="4">
    <source>
        <dbReference type="SAM" id="MobiDB-lite"/>
    </source>
</evidence>
<proteinExistence type="inferred from homology"/>
<protein>
    <submittedName>
        <fullName evidence="7">Capsular polysaccharide phosphotransferase SacB</fullName>
        <ecNumber evidence="7">2.7.-.-</ecNumber>
    </submittedName>
</protein>
<accession>A0A0P1IH84</accession>
<name>A0A0P1IH84_9RHOB</name>
<feature type="domain" description="Stealth protein CR2 conserved region 2" evidence="5">
    <location>
        <begin position="44"/>
        <end position="145"/>
    </location>
</feature>
<keyword evidence="3" id="KW-0270">Exopolysaccharide synthesis</keyword>
<sequence>MSVPAEPIDVVYTWVDDSFPGYMGQLNAYADDPRDTDPNRTRDNLDILRFSLRSVWQNLPQIRKIHILSMRPQVPPWLDTSHPKVHVSHHDEIMPASILPTFNSFSIVSHLHLLPDLSSRFLYFEDDMLALSPDLLNAFFDTDGVPLLHLDTRKIVPQTRLNPGTESPWNLALANMDTLLSDRFGPAPRRHITHGPHLLDKDICAQMCRDFGEHIDITRKSRFRTGDNVPPEVLACFLAVENGAAKIAPDTLSQKVQGYVSIDNFLPWTWFNLRRMDRRQPLSATLNDNFQSAPNPRVEKMVRSWMKLRFPVTAPWERPPISDTPNSPPQPRPQP</sequence>
<dbReference type="RefSeq" id="WP_058311552.1">
    <property type="nucleotide sequence ID" value="NZ_CYTW01000002.1"/>
</dbReference>
<evidence type="ECO:0000313" key="7">
    <source>
        <dbReference type="EMBL" id="CUK00808.1"/>
    </source>
</evidence>
<evidence type="ECO:0000259" key="5">
    <source>
        <dbReference type="Pfam" id="PF11380"/>
    </source>
</evidence>
<dbReference type="STRING" id="1715693.PH7735_02374"/>
<evidence type="ECO:0000256" key="3">
    <source>
        <dbReference type="ARBA" id="ARBA00023169"/>
    </source>
</evidence>
<dbReference type="PANTHER" id="PTHR24045">
    <property type="match status" value="1"/>
</dbReference>
<dbReference type="EC" id="2.7.-.-" evidence="7"/>
<dbReference type="GeneID" id="83881399"/>
<organism evidence="7 8">
    <name type="scientific">Shimia thalassica</name>
    <dbReference type="NCBI Taxonomy" id="1715693"/>
    <lineage>
        <taxon>Bacteria</taxon>
        <taxon>Pseudomonadati</taxon>
        <taxon>Pseudomonadota</taxon>
        <taxon>Alphaproteobacteria</taxon>
        <taxon>Rhodobacterales</taxon>
        <taxon>Roseobacteraceae</taxon>
    </lineage>
</organism>
<keyword evidence="8" id="KW-1185">Reference proteome</keyword>
<feature type="compositionally biased region" description="Pro residues" evidence="4">
    <location>
        <begin position="326"/>
        <end position="335"/>
    </location>
</feature>
<dbReference type="GO" id="GO:0016772">
    <property type="term" value="F:transferase activity, transferring phosphorus-containing groups"/>
    <property type="evidence" value="ECO:0007669"/>
    <property type="project" value="InterPro"/>
</dbReference>
<dbReference type="InterPro" id="IPR031357">
    <property type="entry name" value="Stealth_CR3"/>
</dbReference>
<feature type="region of interest" description="Disordered" evidence="4">
    <location>
        <begin position="315"/>
        <end position="335"/>
    </location>
</feature>